<accession>A0A5N0EE12</accession>
<dbReference type="EMBL" id="VXLC01000008">
    <property type="protein sequence ID" value="KAA8887166.1"/>
    <property type="molecule type" value="Genomic_DNA"/>
</dbReference>
<dbReference type="Gene3D" id="1.10.287.100">
    <property type="match status" value="1"/>
</dbReference>
<dbReference type="Gene3D" id="1.10.10.10">
    <property type="entry name" value="Winged helix-like DNA-binding domain superfamily/Winged helix DNA-binding domain"/>
    <property type="match status" value="1"/>
</dbReference>
<proteinExistence type="predicted"/>
<dbReference type="Proteomes" id="UP000323876">
    <property type="component" value="Unassembled WGS sequence"/>
</dbReference>
<dbReference type="PANTHER" id="PTHR39515:SF2">
    <property type="entry name" value="HTH-TYPE TRANSCRIPTIONAL REGULATOR RV0880"/>
    <property type="match status" value="1"/>
</dbReference>
<organism evidence="2 3">
    <name type="scientific">Nocardia colli</name>
    <dbReference type="NCBI Taxonomy" id="2545717"/>
    <lineage>
        <taxon>Bacteria</taxon>
        <taxon>Bacillati</taxon>
        <taxon>Actinomycetota</taxon>
        <taxon>Actinomycetes</taxon>
        <taxon>Mycobacteriales</taxon>
        <taxon>Nocardiaceae</taxon>
        <taxon>Nocardia</taxon>
    </lineage>
</organism>
<evidence type="ECO:0000313" key="2">
    <source>
        <dbReference type="EMBL" id="KAA8887166.1"/>
    </source>
</evidence>
<dbReference type="PROSITE" id="PS50995">
    <property type="entry name" value="HTH_MARR_2"/>
    <property type="match status" value="1"/>
</dbReference>
<dbReference type="SMART" id="SM00347">
    <property type="entry name" value="HTH_MARR"/>
    <property type="match status" value="1"/>
</dbReference>
<dbReference type="SUPFAM" id="SSF46785">
    <property type="entry name" value="Winged helix' DNA-binding domain"/>
    <property type="match status" value="1"/>
</dbReference>
<protein>
    <submittedName>
        <fullName evidence="2">MarR family transcriptional regulator</fullName>
    </submittedName>
</protein>
<comment type="caution">
    <text evidence="2">The sequence shown here is derived from an EMBL/GenBank/DDBJ whole genome shotgun (WGS) entry which is preliminary data.</text>
</comment>
<dbReference type="InterPro" id="IPR036390">
    <property type="entry name" value="WH_DNA-bd_sf"/>
</dbReference>
<dbReference type="PANTHER" id="PTHR39515">
    <property type="entry name" value="CONSERVED PROTEIN"/>
    <property type="match status" value="1"/>
</dbReference>
<dbReference type="GO" id="GO:0003700">
    <property type="term" value="F:DNA-binding transcription factor activity"/>
    <property type="evidence" value="ECO:0007669"/>
    <property type="project" value="InterPro"/>
</dbReference>
<reference evidence="2 3" key="1">
    <citation type="submission" date="2019-09" db="EMBL/GenBank/DDBJ databases">
        <authorList>
            <person name="Wang X."/>
        </authorList>
    </citation>
    <scope>NUCLEOTIDE SEQUENCE [LARGE SCALE GENOMIC DNA]</scope>
    <source>
        <strain evidence="2 3">CICC 11023</strain>
    </source>
</reference>
<sequence length="145" mass="15627">MTDDPDASDVAAALLVGVGALVRRLRQLQLEDALTMPERTALARLDREGPATSAELARKEQITPQAMGATLSALQARGLVERHSDPADRRRVVLAPTPAGSRVLTEKRSAKTELMARVLVEEFTAAQLKQLAAAAPLIERLARDI</sequence>
<dbReference type="RefSeq" id="WP_150403497.1">
    <property type="nucleotide sequence ID" value="NZ_VXLC01000008.1"/>
</dbReference>
<dbReference type="InterPro" id="IPR052526">
    <property type="entry name" value="HTH-type_Bedaq_tolerance"/>
</dbReference>
<evidence type="ECO:0000259" key="1">
    <source>
        <dbReference type="PROSITE" id="PS50995"/>
    </source>
</evidence>
<gene>
    <name evidence="2" type="ORF">F3087_19880</name>
</gene>
<feature type="domain" description="HTH marR-type" evidence="1">
    <location>
        <begin position="7"/>
        <end position="143"/>
    </location>
</feature>
<keyword evidence="3" id="KW-1185">Reference proteome</keyword>
<dbReference type="InterPro" id="IPR000835">
    <property type="entry name" value="HTH_MarR-typ"/>
</dbReference>
<dbReference type="Pfam" id="PF01047">
    <property type="entry name" value="MarR"/>
    <property type="match status" value="1"/>
</dbReference>
<dbReference type="OrthoDB" id="3215377at2"/>
<name>A0A5N0EE12_9NOCA</name>
<dbReference type="InterPro" id="IPR036388">
    <property type="entry name" value="WH-like_DNA-bd_sf"/>
</dbReference>
<dbReference type="AlphaFoldDB" id="A0A5N0EE12"/>
<evidence type="ECO:0000313" key="3">
    <source>
        <dbReference type="Proteomes" id="UP000323876"/>
    </source>
</evidence>